<evidence type="ECO:0000259" key="1">
    <source>
        <dbReference type="Pfam" id="PF14479"/>
    </source>
</evidence>
<evidence type="ECO:0000313" key="3">
    <source>
        <dbReference type="Proteomes" id="UP001305414"/>
    </source>
</evidence>
<name>A0AAN7UTN9_9PEZI</name>
<proteinExistence type="predicted"/>
<sequence length="314" mass="34355">METAGLIIGLSGVIAVVEKSLETWQSLAATREFGSDLAAIAAKLSMEYYRFSSWARASGALSIPASLRQVPKVSHQSVGNLTRAPVEDAVAQIASTLEDISKLTAKYTLVNTIGINSGDRSNTDVHISTPSLALGLSTTLPLSGVQHNPGVISKIIQQKDAADNWNRETSFRLRFTFGSKPWGSANKHALDEKINNLSYWNDRLENLLPRAVKESLINQGLPAHVLADEDKNILGTLIEASKSDNASVRVHARLWKEKINFSASSDAKLVNIEPYRRGISVLVDTPESWSSRCAISLRMYQETKSEGVFSRSMM</sequence>
<comment type="caution">
    <text evidence="2">The sequence shown here is derived from an EMBL/GenBank/DDBJ whole genome shotgun (WGS) entry which is preliminary data.</text>
</comment>
<keyword evidence="3" id="KW-1185">Reference proteome</keyword>
<dbReference type="Gene3D" id="1.20.120.1020">
    <property type="entry name" value="Prion-inhibition and propagation, HeLo domain"/>
    <property type="match status" value="1"/>
</dbReference>
<evidence type="ECO:0000313" key="2">
    <source>
        <dbReference type="EMBL" id="KAK5635652.1"/>
    </source>
</evidence>
<organism evidence="2 3">
    <name type="scientific">Xylaria bambusicola</name>
    <dbReference type="NCBI Taxonomy" id="326684"/>
    <lineage>
        <taxon>Eukaryota</taxon>
        <taxon>Fungi</taxon>
        <taxon>Dikarya</taxon>
        <taxon>Ascomycota</taxon>
        <taxon>Pezizomycotina</taxon>
        <taxon>Sordariomycetes</taxon>
        <taxon>Xylariomycetidae</taxon>
        <taxon>Xylariales</taxon>
        <taxon>Xylariaceae</taxon>
        <taxon>Xylaria</taxon>
    </lineage>
</organism>
<reference evidence="2 3" key="1">
    <citation type="submission" date="2023-10" db="EMBL/GenBank/DDBJ databases">
        <title>Draft genome sequence of Xylaria bambusicola isolate GMP-LS, the root and basal stem rot pathogen of sugarcane in Indonesia.</title>
        <authorList>
            <person name="Selvaraj P."/>
            <person name="Muralishankar V."/>
            <person name="Muruganantham S."/>
            <person name="Sp S."/>
            <person name="Haryani S."/>
            <person name="Lau K.J.X."/>
            <person name="Naqvi N.I."/>
        </authorList>
    </citation>
    <scope>NUCLEOTIDE SEQUENCE [LARGE SCALE GENOMIC DNA]</scope>
    <source>
        <strain evidence="2">GMP-LS</strain>
    </source>
</reference>
<protein>
    <recommendedName>
        <fullName evidence="1">Prion-inhibition and propagation HeLo domain-containing protein</fullName>
    </recommendedName>
</protein>
<dbReference type="InterPro" id="IPR038305">
    <property type="entry name" value="HeLo_sf"/>
</dbReference>
<gene>
    <name evidence="2" type="ORF">RRF57_011364</name>
</gene>
<dbReference type="InterPro" id="IPR029498">
    <property type="entry name" value="HeLo_dom"/>
</dbReference>
<dbReference type="Proteomes" id="UP001305414">
    <property type="component" value="Unassembled WGS sequence"/>
</dbReference>
<dbReference type="AlphaFoldDB" id="A0AAN7UTN9"/>
<feature type="domain" description="Prion-inhibition and propagation HeLo" evidence="1">
    <location>
        <begin position="5"/>
        <end position="215"/>
    </location>
</feature>
<dbReference type="EMBL" id="JAWHQM010000056">
    <property type="protein sequence ID" value="KAK5635652.1"/>
    <property type="molecule type" value="Genomic_DNA"/>
</dbReference>
<dbReference type="Pfam" id="PF14479">
    <property type="entry name" value="HeLo"/>
    <property type="match status" value="1"/>
</dbReference>
<accession>A0AAN7UTN9</accession>